<sequence length="121" mass="14107">MHRSGAPYRYAYSKENDYRVDPVKRGHNTMEGLARSILRQISHHALRWDGCLLESQEGLEIKVGLRTNLNRALVRCLAGTDYRIPELVSDDLVMGSRLCMWSLTFAWQDFEFDYRCCTDVF</sequence>
<gene>
    <name evidence="1" type="ORF">M9H77_03052</name>
</gene>
<organism evidence="1 2">
    <name type="scientific">Catharanthus roseus</name>
    <name type="common">Madagascar periwinkle</name>
    <name type="synonym">Vinca rosea</name>
    <dbReference type="NCBI Taxonomy" id="4058"/>
    <lineage>
        <taxon>Eukaryota</taxon>
        <taxon>Viridiplantae</taxon>
        <taxon>Streptophyta</taxon>
        <taxon>Embryophyta</taxon>
        <taxon>Tracheophyta</taxon>
        <taxon>Spermatophyta</taxon>
        <taxon>Magnoliopsida</taxon>
        <taxon>eudicotyledons</taxon>
        <taxon>Gunneridae</taxon>
        <taxon>Pentapetalae</taxon>
        <taxon>asterids</taxon>
        <taxon>lamiids</taxon>
        <taxon>Gentianales</taxon>
        <taxon>Apocynaceae</taxon>
        <taxon>Rauvolfioideae</taxon>
        <taxon>Vinceae</taxon>
        <taxon>Catharanthinae</taxon>
        <taxon>Catharanthus</taxon>
    </lineage>
</organism>
<accession>A0ACC0CAL1</accession>
<dbReference type="Proteomes" id="UP001060085">
    <property type="component" value="Linkage Group LG01"/>
</dbReference>
<proteinExistence type="predicted"/>
<protein>
    <submittedName>
        <fullName evidence="1">Uncharacterized protein</fullName>
    </submittedName>
</protein>
<comment type="caution">
    <text evidence="1">The sequence shown here is derived from an EMBL/GenBank/DDBJ whole genome shotgun (WGS) entry which is preliminary data.</text>
</comment>
<keyword evidence="2" id="KW-1185">Reference proteome</keyword>
<evidence type="ECO:0000313" key="2">
    <source>
        <dbReference type="Proteomes" id="UP001060085"/>
    </source>
</evidence>
<evidence type="ECO:0000313" key="1">
    <source>
        <dbReference type="EMBL" id="KAI5681824.1"/>
    </source>
</evidence>
<name>A0ACC0CAL1_CATRO</name>
<reference evidence="2" key="1">
    <citation type="journal article" date="2023" name="Nat. Plants">
        <title>Single-cell RNA sequencing provides a high-resolution roadmap for understanding the multicellular compartmentation of specialized metabolism.</title>
        <authorList>
            <person name="Sun S."/>
            <person name="Shen X."/>
            <person name="Li Y."/>
            <person name="Li Y."/>
            <person name="Wang S."/>
            <person name="Li R."/>
            <person name="Zhang H."/>
            <person name="Shen G."/>
            <person name="Guo B."/>
            <person name="Wei J."/>
            <person name="Xu J."/>
            <person name="St-Pierre B."/>
            <person name="Chen S."/>
            <person name="Sun C."/>
        </authorList>
    </citation>
    <scope>NUCLEOTIDE SEQUENCE [LARGE SCALE GENOMIC DNA]</scope>
</reference>
<dbReference type="EMBL" id="CM044701">
    <property type="protein sequence ID" value="KAI5681824.1"/>
    <property type="molecule type" value="Genomic_DNA"/>
</dbReference>